<comment type="caution">
    <text evidence="1">The sequence shown here is derived from an EMBL/GenBank/DDBJ whole genome shotgun (WGS) entry which is preliminary data.</text>
</comment>
<dbReference type="AlphaFoldDB" id="A0A8H7QAL3"/>
<organism evidence="1 2">
    <name type="scientific">Umbelopsis vinacea</name>
    <dbReference type="NCBI Taxonomy" id="44442"/>
    <lineage>
        <taxon>Eukaryota</taxon>
        <taxon>Fungi</taxon>
        <taxon>Fungi incertae sedis</taxon>
        <taxon>Mucoromycota</taxon>
        <taxon>Mucoromycotina</taxon>
        <taxon>Umbelopsidomycetes</taxon>
        <taxon>Umbelopsidales</taxon>
        <taxon>Umbelopsidaceae</taxon>
        <taxon>Umbelopsis</taxon>
    </lineage>
</organism>
<keyword evidence="2" id="KW-1185">Reference proteome</keyword>
<protein>
    <submittedName>
        <fullName evidence="1">Uncharacterized protein</fullName>
    </submittedName>
</protein>
<reference evidence="1" key="1">
    <citation type="submission" date="2020-12" db="EMBL/GenBank/DDBJ databases">
        <title>Metabolic potential, ecology and presence of endohyphal bacteria is reflected in genomic diversity of Mucoromycotina.</title>
        <authorList>
            <person name="Muszewska A."/>
            <person name="Okrasinska A."/>
            <person name="Steczkiewicz K."/>
            <person name="Drgas O."/>
            <person name="Orlowska M."/>
            <person name="Perlinska-Lenart U."/>
            <person name="Aleksandrzak-Piekarczyk T."/>
            <person name="Szatraj K."/>
            <person name="Zielenkiewicz U."/>
            <person name="Pilsyk S."/>
            <person name="Malc E."/>
            <person name="Mieczkowski P."/>
            <person name="Kruszewska J.S."/>
            <person name="Biernat P."/>
            <person name="Pawlowska J."/>
        </authorList>
    </citation>
    <scope>NUCLEOTIDE SEQUENCE</scope>
    <source>
        <strain evidence="1">WA0000051536</strain>
    </source>
</reference>
<evidence type="ECO:0000313" key="2">
    <source>
        <dbReference type="Proteomes" id="UP000612746"/>
    </source>
</evidence>
<name>A0A8H7QAL3_9FUNG</name>
<evidence type="ECO:0000313" key="1">
    <source>
        <dbReference type="EMBL" id="KAG2188340.1"/>
    </source>
</evidence>
<dbReference type="OrthoDB" id="2235387at2759"/>
<sequence>MSNYQEQYYQGPRLTFNDNALNTQDQEMIYFDDESNCYEYNEAMYEQENDMLYYEDDMYYEEESQPEVSNDSQQDDQDALLKLIVGVQQYLSDLQNAGANNQQDSPLLELQYKMYTYLKQRACEMGMDLDEALEQAM</sequence>
<dbReference type="EMBL" id="JAEPRA010000002">
    <property type="protein sequence ID" value="KAG2188340.1"/>
    <property type="molecule type" value="Genomic_DNA"/>
</dbReference>
<dbReference type="Proteomes" id="UP000612746">
    <property type="component" value="Unassembled WGS sequence"/>
</dbReference>
<proteinExistence type="predicted"/>
<accession>A0A8H7QAL3</accession>
<gene>
    <name evidence="1" type="ORF">INT44_001093</name>
</gene>